<evidence type="ECO:0000313" key="2">
    <source>
        <dbReference type="EMBL" id="MDP5276622.1"/>
    </source>
</evidence>
<keyword evidence="1" id="KW-0812">Transmembrane</keyword>
<accession>A0ABT9J4U2</accession>
<comment type="caution">
    <text evidence="2">The sequence shown here is derived from an EMBL/GenBank/DDBJ whole genome shotgun (WGS) entry which is preliminary data.</text>
</comment>
<proteinExistence type="predicted"/>
<name>A0ABT9J4U2_9BACL</name>
<gene>
    <name evidence="2" type="ORF">Q5Y73_21240</name>
</gene>
<protein>
    <recommendedName>
        <fullName evidence="4">Sporulation protein YjcZ</fullName>
    </recommendedName>
</protein>
<dbReference type="RefSeq" id="WP_305993928.1">
    <property type="nucleotide sequence ID" value="NZ_JAVAMP010000016.1"/>
</dbReference>
<keyword evidence="3" id="KW-1185">Reference proteome</keyword>
<dbReference type="Proteomes" id="UP001231941">
    <property type="component" value="Unassembled WGS sequence"/>
</dbReference>
<sequence>MNNINPYAPASVLPASTSNVMPAYDANVPAVSPMEYANVAPAEYAPYENVAPASVANVPHKRKGTGWNWPIMALVLFILLVIILSAGLFY</sequence>
<organism evidence="2 3">
    <name type="scientific">Chengkuizengella axinellae</name>
    <dbReference type="NCBI Taxonomy" id="3064388"/>
    <lineage>
        <taxon>Bacteria</taxon>
        <taxon>Bacillati</taxon>
        <taxon>Bacillota</taxon>
        <taxon>Bacilli</taxon>
        <taxon>Bacillales</taxon>
        <taxon>Paenibacillaceae</taxon>
        <taxon>Chengkuizengella</taxon>
    </lineage>
</organism>
<evidence type="ECO:0000313" key="3">
    <source>
        <dbReference type="Proteomes" id="UP001231941"/>
    </source>
</evidence>
<feature type="transmembrane region" description="Helical" evidence="1">
    <location>
        <begin position="67"/>
        <end position="89"/>
    </location>
</feature>
<keyword evidence="1" id="KW-1133">Transmembrane helix</keyword>
<reference evidence="2 3" key="1">
    <citation type="submission" date="2023-08" db="EMBL/GenBank/DDBJ databases">
        <authorList>
            <person name="Park J.-S."/>
        </authorList>
    </citation>
    <scope>NUCLEOTIDE SEQUENCE [LARGE SCALE GENOMIC DNA]</scope>
    <source>
        <strain evidence="2 3">2205SS18-9</strain>
    </source>
</reference>
<evidence type="ECO:0008006" key="4">
    <source>
        <dbReference type="Google" id="ProtNLM"/>
    </source>
</evidence>
<dbReference type="EMBL" id="JAVAMP010000016">
    <property type="protein sequence ID" value="MDP5276622.1"/>
    <property type="molecule type" value="Genomic_DNA"/>
</dbReference>
<keyword evidence="1" id="KW-0472">Membrane</keyword>
<evidence type="ECO:0000256" key="1">
    <source>
        <dbReference type="SAM" id="Phobius"/>
    </source>
</evidence>